<reference evidence="1" key="5">
    <citation type="journal article" date="2021" name="G3 (Bethesda)">
        <title>Aegilops tauschii genome assembly Aet v5.0 features greater sequence contiguity and improved annotation.</title>
        <authorList>
            <person name="Wang L."/>
            <person name="Zhu T."/>
            <person name="Rodriguez J.C."/>
            <person name="Deal K.R."/>
            <person name="Dubcovsky J."/>
            <person name="McGuire P.E."/>
            <person name="Lux T."/>
            <person name="Spannagl M."/>
            <person name="Mayer K.F.X."/>
            <person name="Baldrich P."/>
            <person name="Meyers B.C."/>
            <person name="Huo N."/>
            <person name="Gu Y.Q."/>
            <person name="Zhou H."/>
            <person name="Devos K.M."/>
            <person name="Bennetzen J.L."/>
            <person name="Unver T."/>
            <person name="Budak H."/>
            <person name="Gulick P.J."/>
            <person name="Galiba G."/>
            <person name="Kalapos B."/>
            <person name="Nelson D.R."/>
            <person name="Li P."/>
            <person name="You F.M."/>
            <person name="Luo M.C."/>
            <person name="Dvorak J."/>
        </authorList>
    </citation>
    <scope>NUCLEOTIDE SEQUENCE [LARGE SCALE GENOMIC DNA]</scope>
    <source>
        <strain evidence="1">cv. AL8/78</strain>
    </source>
</reference>
<name>A0A453AKF9_AEGTS</name>
<proteinExistence type="predicted"/>
<sequence>VLALPGGQGASMATCQSFATSRHMSQHLHARMEQSAHLLAPTLARPKLTTKADELPEAVVVQDAGDAMAGFVGLLRQLGDLAQYVAPILLAATNSPD</sequence>
<dbReference type="EnsemblPlants" id="AET2Gv20171100.9">
    <property type="protein sequence ID" value="AET2Gv20171100.9"/>
    <property type="gene ID" value="AET2Gv20171100"/>
</dbReference>
<dbReference type="Gramene" id="AET2Gv20171100.9">
    <property type="protein sequence ID" value="AET2Gv20171100.9"/>
    <property type="gene ID" value="AET2Gv20171100"/>
</dbReference>
<reference evidence="1" key="4">
    <citation type="submission" date="2019-03" db="UniProtKB">
        <authorList>
            <consortium name="EnsemblPlants"/>
        </authorList>
    </citation>
    <scope>IDENTIFICATION</scope>
</reference>
<reference evidence="2" key="1">
    <citation type="journal article" date="2014" name="Science">
        <title>Ancient hybridizations among the ancestral genomes of bread wheat.</title>
        <authorList>
            <consortium name="International Wheat Genome Sequencing Consortium,"/>
            <person name="Marcussen T."/>
            <person name="Sandve S.R."/>
            <person name="Heier L."/>
            <person name="Spannagl M."/>
            <person name="Pfeifer M."/>
            <person name="Jakobsen K.S."/>
            <person name="Wulff B.B."/>
            <person name="Steuernagel B."/>
            <person name="Mayer K.F."/>
            <person name="Olsen O.A."/>
        </authorList>
    </citation>
    <scope>NUCLEOTIDE SEQUENCE [LARGE SCALE GENOMIC DNA]</scope>
    <source>
        <strain evidence="2">cv. AL8/78</strain>
    </source>
</reference>
<reference evidence="2" key="2">
    <citation type="journal article" date="2017" name="Nat. Plants">
        <title>The Aegilops tauschii genome reveals multiple impacts of transposons.</title>
        <authorList>
            <person name="Zhao G."/>
            <person name="Zou C."/>
            <person name="Li K."/>
            <person name="Wang K."/>
            <person name="Li T."/>
            <person name="Gao L."/>
            <person name="Zhang X."/>
            <person name="Wang H."/>
            <person name="Yang Z."/>
            <person name="Liu X."/>
            <person name="Jiang W."/>
            <person name="Mao L."/>
            <person name="Kong X."/>
            <person name="Jiao Y."/>
            <person name="Jia J."/>
        </authorList>
    </citation>
    <scope>NUCLEOTIDE SEQUENCE [LARGE SCALE GENOMIC DNA]</scope>
    <source>
        <strain evidence="2">cv. AL8/78</strain>
    </source>
</reference>
<protein>
    <submittedName>
        <fullName evidence="1">Uncharacterized protein</fullName>
    </submittedName>
</protein>
<evidence type="ECO:0000313" key="2">
    <source>
        <dbReference type="Proteomes" id="UP000015105"/>
    </source>
</evidence>
<dbReference type="AlphaFoldDB" id="A0A453AKF9"/>
<dbReference type="Proteomes" id="UP000015105">
    <property type="component" value="Chromosome 2D"/>
</dbReference>
<accession>A0A453AKF9</accession>
<organism evidence="1 2">
    <name type="scientific">Aegilops tauschii subsp. strangulata</name>
    <name type="common">Goatgrass</name>
    <dbReference type="NCBI Taxonomy" id="200361"/>
    <lineage>
        <taxon>Eukaryota</taxon>
        <taxon>Viridiplantae</taxon>
        <taxon>Streptophyta</taxon>
        <taxon>Embryophyta</taxon>
        <taxon>Tracheophyta</taxon>
        <taxon>Spermatophyta</taxon>
        <taxon>Magnoliopsida</taxon>
        <taxon>Liliopsida</taxon>
        <taxon>Poales</taxon>
        <taxon>Poaceae</taxon>
        <taxon>BOP clade</taxon>
        <taxon>Pooideae</taxon>
        <taxon>Triticodae</taxon>
        <taxon>Triticeae</taxon>
        <taxon>Triticinae</taxon>
        <taxon>Aegilops</taxon>
    </lineage>
</organism>
<reference evidence="1" key="3">
    <citation type="journal article" date="2017" name="Nature">
        <title>Genome sequence of the progenitor of the wheat D genome Aegilops tauschii.</title>
        <authorList>
            <person name="Luo M.C."/>
            <person name="Gu Y.Q."/>
            <person name="Puiu D."/>
            <person name="Wang H."/>
            <person name="Twardziok S.O."/>
            <person name="Deal K.R."/>
            <person name="Huo N."/>
            <person name="Zhu T."/>
            <person name="Wang L."/>
            <person name="Wang Y."/>
            <person name="McGuire P.E."/>
            <person name="Liu S."/>
            <person name="Long H."/>
            <person name="Ramasamy R.K."/>
            <person name="Rodriguez J.C."/>
            <person name="Van S.L."/>
            <person name="Yuan L."/>
            <person name="Wang Z."/>
            <person name="Xia Z."/>
            <person name="Xiao L."/>
            <person name="Anderson O.D."/>
            <person name="Ouyang S."/>
            <person name="Liang Y."/>
            <person name="Zimin A.V."/>
            <person name="Pertea G."/>
            <person name="Qi P."/>
            <person name="Bennetzen J.L."/>
            <person name="Dai X."/>
            <person name="Dawson M.W."/>
            <person name="Muller H.G."/>
            <person name="Kugler K."/>
            <person name="Rivarola-Duarte L."/>
            <person name="Spannagl M."/>
            <person name="Mayer K.F.X."/>
            <person name="Lu F.H."/>
            <person name="Bevan M.W."/>
            <person name="Leroy P."/>
            <person name="Li P."/>
            <person name="You F.M."/>
            <person name="Sun Q."/>
            <person name="Liu Z."/>
            <person name="Lyons E."/>
            <person name="Wicker T."/>
            <person name="Salzberg S.L."/>
            <person name="Devos K.M."/>
            <person name="Dvorak J."/>
        </authorList>
    </citation>
    <scope>NUCLEOTIDE SEQUENCE [LARGE SCALE GENOMIC DNA]</scope>
    <source>
        <strain evidence="1">cv. AL8/78</strain>
    </source>
</reference>
<evidence type="ECO:0000313" key="1">
    <source>
        <dbReference type="EnsemblPlants" id="AET2Gv20171100.9"/>
    </source>
</evidence>
<keyword evidence="2" id="KW-1185">Reference proteome</keyword>